<dbReference type="RefSeq" id="WP_106723785.1">
    <property type="nucleotide sequence ID" value="NZ_PXYL01000004.1"/>
</dbReference>
<keyword evidence="2" id="KW-1185">Reference proteome</keyword>
<organism evidence="1 2">
    <name type="scientific">Pseudaminobacter soli</name>
    <name type="common">ex Li et al. 2025</name>
    <dbReference type="NCBI Taxonomy" id="1295366"/>
    <lineage>
        <taxon>Bacteria</taxon>
        <taxon>Pseudomonadati</taxon>
        <taxon>Pseudomonadota</taxon>
        <taxon>Alphaproteobacteria</taxon>
        <taxon>Hyphomicrobiales</taxon>
        <taxon>Phyllobacteriaceae</taxon>
        <taxon>Pseudaminobacter</taxon>
    </lineage>
</organism>
<name>A0A2P7SFW6_9HYPH</name>
<accession>A0A2P7SFW6</accession>
<reference evidence="1 2" key="1">
    <citation type="submission" date="2018-03" db="EMBL/GenBank/DDBJ databases">
        <title>The draft genome of Mesorhizobium soli JCM 19897.</title>
        <authorList>
            <person name="Li L."/>
            <person name="Liu L."/>
            <person name="Liang L."/>
            <person name="Wang T."/>
            <person name="Zhang X."/>
        </authorList>
    </citation>
    <scope>NUCLEOTIDE SEQUENCE [LARGE SCALE GENOMIC DNA]</scope>
    <source>
        <strain evidence="1 2">JCM 19897</strain>
    </source>
</reference>
<dbReference type="OrthoDB" id="7923950at2"/>
<evidence type="ECO:0008006" key="3">
    <source>
        <dbReference type="Google" id="ProtNLM"/>
    </source>
</evidence>
<dbReference type="Pfam" id="PF17264">
    <property type="entry name" value="DUF5330"/>
    <property type="match status" value="1"/>
</dbReference>
<comment type="caution">
    <text evidence="1">The sequence shown here is derived from an EMBL/GenBank/DDBJ whole genome shotgun (WGS) entry which is preliminary data.</text>
</comment>
<evidence type="ECO:0000313" key="2">
    <source>
        <dbReference type="Proteomes" id="UP000240653"/>
    </source>
</evidence>
<dbReference type="EMBL" id="PXYL01000004">
    <property type="protein sequence ID" value="PSJ61357.1"/>
    <property type="molecule type" value="Genomic_DNA"/>
</dbReference>
<evidence type="ECO:0000313" key="1">
    <source>
        <dbReference type="EMBL" id="PSJ61357.1"/>
    </source>
</evidence>
<proteinExistence type="predicted"/>
<gene>
    <name evidence="1" type="ORF">C7I85_09810</name>
</gene>
<dbReference type="Proteomes" id="UP000240653">
    <property type="component" value="Unassembled WGS sequence"/>
</dbReference>
<sequence length="107" mass="11457">MGFLLKTAFWFSLVLLVLPFNFGEKSNDQPSVGAFQTFFAAREALGDIGGLCDRKPEVCEIGKSAMHTVGIRAREAARIAYELLDSQLGQPDTASTTGSIPAAHPAN</sequence>
<protein>
    <recommendedName>
        <fullName evidence="3">DUF5330 domain-containing protein</fullName>
    </recommendedName>
</protein>
<dbReference type="InterPro" id="IPR035220">
    <property type="entry name" value="DUF5330"/>
</dbReference>
<dbReference type="AlphaFoldDB" id="A0A2P7SFW6"/>